<name>A0AAW9U0E6_RHIML</name>
<dbReference type="EMBL" id="WISR01000250">
    <property type="protein sequence ID" value="MQW37092.1"/>
    <property type="molecule type" value="Genomic_DNA"/>
</dbReference>
<dbReference type="InterPro" id="IPR036291">
    <property type="entry name" value="NAD(P)-bd_dom_sf"/>
</dbReference>
<dbReference type="RefSeq" id="WP_010967941.1">
    <property type="nucleotide sequence ID" value="NZ_BJNJ01000085.1"/>
</dbReference>
<organism evidence="2 3">
    <name type="scientific">Rhizobium meliloti</name>
    <name type="common">Ensifer meliloti</name>
    <name type="synonym">Sinorhizobium meliloti</name>
    <dbReference type="NCBI Taxonomy" id="382"/>
    <lineage>
        <taxon>Bacteria</taxon>
        <taxon>Pseudomonadati</taxon>
        <taxon>Pseudomonadota</taxon>
        <taxon>Alphaproteobacteria</taxon>
        <taxon>Hyphomicrobiales</taxon>
        <taxon>Rhizobiaceae</taxon>
        <taxon>Sinorhizobium/Ensifer group</taxon>
        <taxon>Sinorhizobium</taxon>
    </lineage>
</organism>
<dbReference type="AlphaFoldDB" id="A0AAW9U0E6"/>
<protein>
    <submittedName>
        <fullName evidence="2">SDR family oxidoreductase</fullName>
    </submittedName>
</protein>
<comment type="similarity">
    <text evidence="1">Belongs to the short-chain dehydrogenases/reductases (SDR) family.</text>
</comment>
<sequence>MRSDSRPHTYALGHHGFSGEWASLGFVVHDPYGSERMDLALTGVDGRSDRTSSRTSDGVDRVAADIVEAGGAAIGIVCEVGELDQITAAVDQVVAAYGRIDILVNNAAGRSAVLSTILDLSIEQLQRNFDTGAIAYIRFMQSGGLRLL</sequence>
<dbReference type="InterPro" id="IPR002347">
    <property type="entry name" value="SDR_fam"/>
</dbReference>
<dbReference type="PANTHER" id="PTHR43943">
    <property type="entry name" value="DEHYDROGENASE/REDUCTASE (SDR FAMILY) MEMBER 4"/>
    <property type="match status" value="1"/>
</dbReference>
<evidence type="ECO:0000313" key="3">
    <source>
        <dbReference type="Proteomes" id="UP000429484"/>
    </source>
</evidence>
<dbReference type="CDD" id="cd05233">
    <property type="entry name" value="SDR_c"/>
    <property type="match status" value="1"/>
</dbReference>
<accession>A0AAW9U0E6</accession>
<comment type="caution">
    <text evidence="2">The sequence shown here is derived from an EMBL/GenBank/DDBJ whole genome shotgun (WGS) entry which is preliminary data.</text>
</comment>
<dbReference type="Proteomes" id="UP000429484">
    <property type="component" value="Unassembled WGS sequence"/>
</dbReference>
<dbReference type="Pfam" id="PF00106">
    <property type="entry name" value="adh_short"/>
    <property type="match status" value="1"/>
</dbReference>
<evidence type="ECO:0000256" key="1">
    <source>
        <dbReference type="ARBA" id="ARBA00006484"/>
    </source>
</evidence>
<dbReference type="SUPFAM" id="SSF51735">
    <property type="entry name" value="NAD(P)-binding Rossmann-fold domains"/>
    <property type="match status" value="1"/>
</dbReference>
<dbReference type="PANTHER" id="PTHR43943:SF2">
    <property type="entry name" value="DEHYDROGENASE_REDUCTASE 4"/>
    <property type="match status" value="1"/>
</dbReference>
<reference evidence="2 3" key="1">
    <citation type="journal article" date="2013" name="Genome Biol.">
        <title>Comparative genomics of the core and accessory genomes of 48 Sinorhizobium strains comprising five genospecies.</title>
        <authorList>
            <person name="Sugawara M."/>
            <person name="Epstein B."/>
            <person name="Badgley B.D."/>
            <person name="Unno T."/>
            <person name="Xu L."/>
            <person name="Reese J."/>
            <person name="Gyaneshwar P."/>
            <person name="Denny R."/>
            <person name="Mudge J."/>
            <person name="Bharti A.K."/>
            <person name="Farmer A.D."/>
            <person name="May G.D."/>
            <person name="Woodward J.E."/>
            <person name="Medigue C."/>
            <person name="Vallenet D."/>
            <person name="Lajus A."/>
            <person name="Rouy Z."/>
            <person name="Martinez-Vaz B."/>
            <person name="Tiffin P."/>
            <person name="Young N.D."/>
            <person name="Sadowsky M.J."/>
        </authorList>
    </citation>
    <scope>NUCLEOTIDE SEQUENCE [LARGE SCALE GENOMIC DNA]</scope>
    <source>
        <strain evidence="2 3">N6B1</strain>
    </source>
</reference>
<proteinExistence type="inferred from homology"/>
<dbReference type="Gene3D" id="3.40.50.720">
    <property type="entry name" value="NAD(P)-binding Rossmann-like Domain"/>
    <property type="match status" value="1"/>
</dbReference>
<evidence type="ECO:0000313" key="2">
    <source>
        <dbReference type="EMBL" id="MQW37092.1"/>
    </source>
</evidence>
<gene>
    <name evidence="2" type="ORF">GHK53_31145</name>
</gene>